<feature type="non-terminal residue" evidence="1">
    <location>
        <position position="1"/>
    </location>
</feature>
<sequence>NITQSNSNPLAQQNSEIYLMDIRNYTWVNTFAEPIKPKNKNTATPVKIAIATICAIIGA</sequence>
<accession>A0A9N9IBL5</accession>
<evidence type="ECO:0000313" key="1">
    <source>
        <dbReference type="EMBL" id="CAG8728187.1"/>
    </source>
</evidence>
<reference evidence="1" key="1">
    <citation type="submission" date="2021-06" db="EMBL/GenBank/DDBJ databases">
        <authorList>
            <person name="Kallberg Y."/>
            <person name="Tangrot J."/>
            <person name="Rosling A."/>
        </authorList>
    </citation>
    <scope>NUCLEOTIDE SEQUENCE</scope>
    <source>
        <strain evidence="1">87-6 pot B 2015</strain>
    </source>
</reference>
<dbReference type="Proteomes" id="UP000789375">
    <property type="component" value="Unassembled WGS sequence"/>
</dbReference>
<comment type="caution">
    <text evidence="1">The sequence shown here is derived from an EMBL/GenBank/DDBJ whole genome shotgun (WGS) entry which is preliminary data.</text>
</comment>
<proteinExistence type="predicted"/>
<gene>
    <name evidence="1" type="ORF">FMOSSE_LOCUS15495</name>
</gene>
<feature type="non-terminal residue" evidence="1">
    <location>
        <position position="59"/>
    </location>
</feature>
<name>A0A9N9IBL5_FUNMO</name>
<keyword evidence="2" id="KW-1185">Reference proteome</keyword>
<dbReference type="AlphaFoldDB" id="A0A9N9IBL5"/>
<organism evidence="1 2">
    <name type="scientific">Funneliformis mosseae</name>
    <name type="common">Endomycorrhizal fungus</name>
    <name type="synonym">Glomus mosseae</name>
    <dbReference type="NCBI Taxonomy" id="27381"/>
    <lineage>
        <taxon>Eukaryota</taxon>
        <taxon>Fungi</taxon>
        <taxon>Fungi incertae sedis</taxon>
        <taxon>Mucoromycota</taxon>
        <taxon>Glomeromycotina</taxon>
        <taxon>Glomeromycetes</taxon>
        <taxon>Glomerales</taxon>
        <taxon>Glomeraceae</taxon>
        <taxon>Funneliformis</taxon>
    </lineage>
</organism>
<protein>
    <submittedName>
        <fullName evidence="1">8249_t:CDS:1</fullName>
    </submittedName>
</protein>
<evidence type="ECO:0000313" key="2">
    <source>
        <dbReference type="Proteomes" id="UP000789375"/>
    </source>
</evidence>
<dbReference type="EMBL" id="CAJVPP010015939">
    <property type="protein sequence ID" value="CAG8728187.1"/>
    <property type="molecule type" value="Genomic_DNA"/>
</dbReference>